<dbReference type="EMBL" id="JPRD01000028">
    <property type="protein sequence ID" value="KIF51841.1"/>
    <property type="molecule type" value="Genomic_DNA"/>
</dbReference>
<dbReference type="InterPro" id="IPR000182">
    <property type="entry name" value="GNAT_dom"/>
</dbReference>
<dbReference type="Gene3D" id="3.40.630.30">
    <property type="match status" value="1"/>
</dbReference>
<evidence type="ECO:0000313" key="5">
    <source>
        <dbReference type="Proteomes" id="UP000031586"/>
    </source>
</evidence>
<gene>
    <name evidence="4" type="ORF">H735_16945</name>
</gene>
<dbReference type="InterPro" id="IPR050680">
    <property type="entry name" value="YpeA/RimI_acetyltransf"/>
</dbReference>
<feature type="domain" description="N-acetyltransferase" evidence="3">
    <location>
        <begin position="1"/>
        <end position="144"/>
    </location>
</feature>
<reference evidence="4 5" key="1">
    <citation type="submission" date="2014-07" db="EMBL/GenBank/DDBJ databases">
        <title>Unique and conserved regions in Vibrio harveyi and related species in comparison with the shrimp pathogen Vibrio harveyi CAIM 1792.</title>
        <authorList>
            <person name="Espinoza-Valles I."/>
            <person name="Vora G."/>
            <person name="Leekitcharoenphon P."/>
            <person name="Ussery D."/>
            <person name="Hoj L."/>
            <person name="Gomez-Gil B."/>
        </authorList>
    </citation>
    <scope>NUCLEOTIDE SEQUENCE [LARGE SCALE GENOMIC DNA]</scope>
    <source>
        <strain evidence="5">CAIM 1854 / LMG 25443</strain>
    </source>
</reference>
<dbReference type="InterPro" id="IPR016181">
    <property type="entry name" value="Acyl_CoA_acyltransferase"/>
</dbReference>
<evidence type="ECO:0000259" key="3">
    <source>
        <dbReference type="PROSITE" id="PS51186"/>
    </source>
</evidence>
<comment type="caution">
    <text evidence="4">The sequence shown here is derived from an EMBL/GenBank/DDBJ whole genome shotgun (WGS) entry which is preliminary data.</text>
</comment>
<dbReference type="Pfam" id="PF00583">
    <property type="entry name" value="Acetyltransf_1"/>
    <property type="match status" value="1"/>
</dbReference>
<proteinExistence type="predicted"/>
<dbReference type="PROSITE" id="PS51186">
    <property type="entry name" value="GNAT"/>
    <property type="match status" value="1"/>
</dbReference>
<keyword evidence="1 4" id="KW-0808">Transferase</keyword>
<dbReference type="RefSeq" id="WP_020197305.1">
    <property type="nucleotide sequence ID" value="NZ_BAOH01000112.1"/>
</dbReference>
<dbReference type="AlphaFoldDB" id="A0A0C1ZFJ6"/>
<dbReference type="PANTHER" id="PTHR43420:SF44">
    <property type="entry name" value="ACETYLTRANSFERASE YPEA"/>
    <property type="match status" value="1"/>
</dbReference>
<protein>
    <submittedName>
        <fullName evidence="4">Acetyltransferase</fullName>
    </submittedName>
</protein>
<dbReference type="InterPro" id="IPR017255">
    <property type="entry name" value="AcTrfase_GNAT_prd"/>
</dbReference>
<dbReference type="PATRIC" id="fig|1229493.5.peg.2539"/>
<name>A0A0C1ZFJ6_9VIBR</name>
<dbReference type="Proteomes" id="UP000031586">
    <property type="component" value="Unassembled WGS sequence"/>
</dbReference>
<organism evidence="4 5">
    <name type="scientific">Vibrio owensii CAIM 1854 = LMG 25443</name>
    <dbReference type="NCBI Taxonomy" id="1229493"/>
    <lineage>
        <taxon>Bacteria</taxon>
        <taxon>Pseudomonadati</taxon>
        <taxon>Pseudomonadota</taxon>
        <taxon>Gammaproteobacteria</taxon>
        <taxon>Vibrionales</taxon>
        <taxon>Vibrionaceae</taxon>
        <taxon>Vibrio</taxon>
    </lineage>
</organism>
<evidence type="ECO:0000256" key="1">
    <source>
        <dbReference type="ARBA" id="ARBA00022679"/>
    </source>
</evidence>
<dbReference type="PANTHER" id="PTHR43420">
    <property type="entry name" value="ACETYLTRANSFERASE"/>
    <property type="match status" value="1"/>
</dbReference>
<sequence length="144" mass="16269">MKIISAEKQDLVVLYELEHKLFGHHAYPRFFFRQAFDCWQQGLVVSKHGEQVTGYVLMAQSDEQNTHWILSLAVDSQHRGKGIARSLVENVIAKASSGSVIKLTVDPNNAPAYKLYTSLGFKVLEKEEDYFGDGEPRLVMALAR</sequence>
<dbReference type="SUPFAM" id="SSF55729">
    <property type="entry name" value="Acyl-CoA N-acyltransferases (Nat)"/>
    <property type="match status" value="1"/>
</dbReference>
<evidence type="ECO:0000313" key="4">
    <source>
        <dbReference type="EMBL" id="KIF51841.1"/>
    </source>
</evidence>
<dbReference type="PIRSF" id="PIRSF037663">
    <property type="entry name" value="Acetyltransf_GNAT_prd"/>
    <property type="match status" value="1"/>
</dbReference>
<evidence type="ECO:0000256" key="2">
    <source>
        <dbReference type="ARBA" id="ARBA00023315"/>
    </source>
</evidence>
<dbReference type="GO" id="GO:0016747">
    <property type="term" value="F:acyltransferase activity, transferring groups other than amino-acyl groups"/>
    <property type="evidence" value="ECO:0007669"/>
    <property type="project" value="InterPro"/>
</dbReference>
<keyword evidence="2" id="KW-0012">Acyltransferase</keyword>
<dbReference type="CDD" id="cd04301">
    <property type="entry name" value="NAT_SF"/>
    <property type="match status" value="1"/>
</dbReference>
<accession>A0A0C1ZFJ6</accession>